<dbReference type="Proteomes" id="UP000001941">
    <property type="component" value="Chromosome"/>
</dbReference>
<keyword evidence="2" id="KW-0238">DNA-binding</keyword>
<feature type="transmembrane region" description="Helical" evidence="4">
    <location>
        <begin position="203"/>
        <end position="221"/>
    </location>
</feature>
<dbReference type="SUPFAM" id="SSF46785">
    <property type="entry name" value="Winged helix' DNA-binding domain"/>
    <property type="match status" value="1"/>
</dbReference>
<dbReference type="InterPro" id="IPR036390">
    <property type="entry name" value="WH_DNA-bd_sf"/>
</dbReference>
<dbReference type="HOGENOM" id="CLU_068197_1_0_2"/>
<dbReference type="RefSeq" id="WP_011447115.1">
    <property type="nucleotide sequence ID" value="NC_007796.1"/>
</dbReference>
<keyword evidence="4" id="KW-0472">Membrane</keyword>
<sequence length="224" mass="24530">MSEEPEKDSVQKVRLLSPDDEQARLIGKAIASETAGKILSSMAGREVTAMMLSEELETPVSTVMYHLENLASAGLIEVSRTRYSVKGREMKVYRLIDQVLIVSPKSFDLKAVLARCATLLSIPLALAVLLTSFTLFHSQKAAPLYYSAPAGSAQKMESNIASYAADRMMEMAPAPTVAPLAGPTQWLEEIETPFPHLPEFAEGILIGAVLVIIIGLIFDFYRKR</sequence>
<dbReference type="InterPro" id="IPR051011">
    <property type="entry name" value="Metal_resp_trans_reg"/>
</dbReference>
<dbReference type="EMBL" id="CP000254">
    <property type="protein sequence ID" value="ABD39818.1"/>
    <property type="molecule type" value="Genomic_DNA"/>
</dbReference>
<feature type="transmembrane region" description="Helical" evidence="4">
    <location>
        <begin position="112"/>
        <end position="136"/>
    </location>
</feature>
<dbReference type="AlphaFoldDB" id="Q2FQC9"/>
<keyword evidence="1" id="KW-0805">Transcription regulation</keyword>
<evidence type="ECO:0000256" key="2">
    <source>
        <dbReference type="ARBA" id="ARBA00023125"/>
    </source>
</evidence>
<keyword evidence="7" id="KW-1185">Reference proteome</keyword>
<dbReference type="EnsemblBacteria" id="ABD39818">
    <property type="protein sequence ID" value="ABD39818"/>
    <property type="gene ID" value="Mhun_0040"/>
</dbReference>
<accession>Q2FQC9</accession>
<dbReference type="InParanoid" id="Q2FQC9"/>
<keyword evidence="3" id="KW-0804">Transcription</keyword>
<organism evidence="6 7">
    <name type="scientific">Methanospirillum hungatei JF-1 (strain ATCC 27890 / DSM 864 / NBRC 100397 / JF-1)</name>
    <dbReference type="NCBI Taxonomy" id="323259"/>
    <lineage>
        <taxon>Archaea</taxon>
        <taxon>Methanobacteriati</taxon>
        <taxon>Methanobacteriota</taxon>
        <taxon>Stenosarchaea group</taxon>
        <taxon>Methanomicrobia</taxon>
        <taxon>Methanomicrobiales</taxon>
        <taxon>Methanospirillaceae</taxon>
        <taxon>Methanospirillum</taxon>
    </lineage>
</organism>
<gene>
    <name evidence="6" type="ordered locus">Mhun_0040</name>
</gene>
<dbReference type="STRING" id="323259.Mhun_0040"/>
<evidence type="ECO:0000256" key="4">
    <source>
        <dbReference type="SAM" id="Phobius"/>
    </source>
</evidence>
<dbReference type="KEGG" id="mhu:Mhun_0040"/>
<name>Q2FQC9_METHJ</name>
<dbReference type="GO" id="GO:0003700">
    <property type="term" value="F:DNA-binding transcription factor activity"/>
    <property type="evidence" value="ECO:0007669"/>
    <property type="project" value="InterPro"/>
</dbReference>
<dbReference type="Pfam" id="PF12840">
    <property type="entry name" value="HTH_20"/>
    <property type="match status" value="1"/>
</dbReference>
<dbReference type="CDD" id="cd00090">
    <property type="entry name" value="HTH_ARSR"/>
    <property type="match status" value="1"/>
</dbReference>
<feature type="domain" description="HTH arsR-type" evidence="5">
    <location>
        <begin position="25"/>
        <end position="98"/>
    </location>
</feature>
<keyword evidence="4" id="KW-1133">Transmembrane helix</keyword>
<dbReference type="OrthoDB" id="11368at2157"/>
<dbReference type="PANTHER" id="PTHR43132:SF2">
    <property type="entry name" value="ARSENICAL RESISTANCE OPERON REPRESSOR ARSR-RELATED"/>
    <property type="match status" value="1"/>
</dbReference>
<evidence type="ECO:0000256" key="3">
    <source>
        <dbReference type="ARBA" id="ARBA00023163"/>
    </source>
</evidence>
<keyword evidence="4" id="KW-0812">Transmembrane</keyword>
<dbReference type="SMART" id="SM00418">
    <property type="entry name" value="HTH_ARSR"/>
    <property type="match status" value="1"/>
</dbReference>
<dbReference type="InterPro" id="IPR011991">
    <property type="entry name" value="ArsR-like_HTH"/>
</dbReference>
<evidence type="ECO:0000313" key="6">
    <source>
        <dbReference type="EMBL" id="ABD39818.1"/>
    </source>
</evidence>
<proteinExistence type="predicted"/>
<dbReference type="eggNOG" id="arCOG01686">
    <property type="taxonomic scope" value="Archaea"/>
</dbReference>
<dbReference type="GeneID" id="25393410"/>
<reference evidence="7" key="1">
    <citation type="journal article" date="2016" name="Stand. Genomic Sci.">
        <title>Complete genome sequence of Methanospirillum hungatei type strain JF1.</title>
        <authorList>
            <person name="Gunsalus R.P."/>
            <person name="Cook L.E."/>
            <person name="Crable B."/>
            <person name="Rohlin L."/>
            <person name="McDonald E."/>
            <person name="Mouttaki H."/>
            <person name="Sieber J.R."/>
            <person name="Poweleit N."/>
            <person name="Zhou H."/>
            <person name="Lapidus A.L."/>
            <person name="Daligault H.E."/>
            <person name="Land M."/>
            <person name="Gilna P."/>
            <person name="Ivanova N."/>
            <person name="Kyrpides N."/>
            <person name="Culley D.E."/>
            <person name="McInerney M.J."/>
        </authorList>
    </citation>
    <scope>NUCLEOTIDE SEQUENCE [LARGE SCALE GENOMIC DNA]</scope>
    <source>
        <strain evidence="7">ATCC 27890 / DSM 864 / NBRC 100397 / JF-1</strain>
    </source>
</reference>
<evidence type="ECO:0000256" key="1">
    <source>
        <dbReference type="ARBA" id="ARBA00023015"/>
    </source>
</evidence>
<evidence type="ECO:0000259" key="5">
    <source>
        <dbReference type="SMART" id="SM00418"/>
    </source>
</evidence>
<dbReference type="InterPro" id="IPR001845">
    <property type="entry name" value="HTH_ArsR_DNA-bd_dom"/>
</dbReference>
<dbReference type="GO" id="GO:0003677">
    <property type="term" value="F:DNA binding"/>
    <property type="evidence" value="ECO:0007669"/>
    <property type="project" value="UniProtKB-KW"/>
</dbReference>
<dbReference type="InterPro" id="IPR036388">
    <property type="entry name" value="WH-like_DNA-bd_sf"/>
</dbReference>
<protein>
    <submittedName>
        <fullName evidence="6">Transcriptional regulator, ArsR family</fullName>
    </submittedName>
</protein>
<dbReference type="PANTHER" id="PTHR43132">
    <property type="entry name" value="ARSENICAL RESISTANCE OPERON REPRESSOR ARSR-RELATED"/>
    <property type="match status" value="1"/>
</dbReference>
<evidence type="ECO:0000313" key="7">
    <source>
        <dbReference type="Proteomes" id="UP000001941"/>
    </source>
</evidence>
<dbReference type="Gene3D" id="1.10.10.10">
    <property type="entry name" value="Winged helix-like DNA-binding domain superfamily/Winged helix DNA-binding domain"/>
    <property type="match status" value="1"/>
</dbReference>